<accession>K9WP43</accession>
<dbReference type="OrthoDB" id="9811036at2"/>
<dbReference type="GO" id="GO:0005886">
    <property type="term" value="C:plasma membrane"/>
    <property type="evidence" value="ECO:0007669"/>
    <property type="project" value="UniProtKB-SubCell"/>
</dbReference>
<feature type="transmembrane region" description="Helical" evidence="6">
    <location>
        <begin position="480"/>
        <end position="501"/>
    </location>
</feature>
<keyword evidence="4 6" id="KW-1133">Transmembrane helix</keyword>
<dbReference type="STRING" id="1173027.Mic7113_6376"/>
<dbReference type="InterPro" id="IPR035671">
    <property type="entry name" value="DsbD_gamma"/>
</dbReference>
<comment type="subcellular location">
    <subcellularLocation>
        <location evidence="1">Cell membrane</location>
        <topology evidence="1">Multi-pass membrane protein</topology>
    </subcellularLocation>
</comment>
<keyword evidence="9" id="KW-1185">Reference proteome</keyword>
<dbReference type="PANTHER" id="PTHR32234">
    <property type="entry name" value="THIOL:DISULFIDE INTERCHANGE PROTEIN DSBD"/>
    <property type="match status" value="1"/>
</dbReference>
<dbReference type="CDD" id="cd02953">
    <property type="entry name" value="DsbDgamma"/>
    <property type="match status" value="1"/>
</dbReference>
<dbReference type="HOGENOM" id="CLU_014657_1_0_3"/>
<evidence type="ECO:0000313" key="9">
    <source>
        <dbReference type="Proteomes" id="UP000010471"/>
    </source>
</evidence>
<feature type="transmembrane region" description="Helical" evidence="6">
    <location>
        <begin position="368"/>
        <end position="392"/>
    </location>
</feature>
<dbReference type="PROSITE" id="PS51352">
    <property type="entry name" value="THIOREDOXIN_2"/>
    <property type="match status" value="1"/>
</dbReference>
<dbReference type="eggNOG" id="COG4233">
    <property type="taxonomic scope" value="Bacteria"/>
</dbReference>
<evidence type="ECO:0000256" key="1">
    <source>
        <dbReference type="ARBA" id="ARBA00004651"/>
    </source>
</evidence>
<keyword evidence="3 6" id="KW-0812">Transmembrane</keyword>
<feature type="transmembrane region" description="Helical" evidence="6">
    <location>
        <begin position="21"/>
        <end position="42"/>
    </location>
</feature>
<organism evidence="8 9">
    <name type="scientific">Allocoleopsis franciscana PCC 7113</name>
    <dbReference type="NCBI Taxonomy" id="1173027"/>
    <lineage>
        <taxon>Bacteria</taxon>
        <taxon>Bacillati</taxon>
        <taxon>Cyanobacteriota</taxon>
        <taxon>Cyanophyceae</taxon>
        <taxon>Coleofasciculales</taxon>
        <taxon>Coleofasciculaceae</taxon>
        <taxon>Allocoleopsis</taxon>
        <taxon>Allocoleopsis franciscana</taxon>
    </lineage>
</organism>
<proteinExistence type="predicted"/>
<feature type="transmembrane region" description="Helical" evidence="6">
    <location>
        <begin position="321"/>
        <end position="347"/>
    </location>
</feature>
<gene>
    <name evidence="8" type="ORF">Mic7113_6376</name>
</gene>
<dbReference type="Proteomes" id="UP000010471">
    <property type="component" value="Chromosome"/>
</dbReference>
<dbReference type="RefSeq" id="WP_015186090.1">
    <property type="nucleotide sequence ID" value="NC_019738.1"/>
</dbReference>
<feature type="domain" description="Thioredoxin" evidence="7">
    <location>
        <begin position="595"/>
        <end position="735"/>
    </location>
</feature>
<protein>
    <submittedName>
        <fullName evidence="8">Thiol:disulfide interchange protein</fullName>
    </submittedName>
</protein>
<dbReference type="GO" id="GO:0015035">
    <property type="term" value="F:protein-disulfide reductase activity"/>
    <property type="evidence" value="ECO:0007669"/>
    <property type="project" value="TreeGrafter"/>
</dbReference>
<reference evidence="8 9" key="1">
    <citation type="submission" date="2012-06" db="EMBL/GenBank/DDBJ databases">
        <title>Finished chromosome of genome of Microcoleus sp. PCC 7113.</title>
        <authorList>
            <consortium name="US DOE Joint Genome Institute"/>
            <person name="Gugger M."/>
            <person name="Coursin T."/>
            <person name="Rippka R."/>
            <person name="Tandeau De Marsac N."/>
            <person name="Huntemann M."/>
            <person name="Wei C.-L."/>
            <person name="Han J."/>
            <person name="Detter J.C."/>
            <person name="Han C."/>
            <person name="Tapia R."/>
            <person name="Chen A."/>
            <person name="Kyrpides N."/>
            <person name="Mavromatis K."/>
            <person name="Markowitz V."/>
            <person name="Szeto E."/>
            <person name="Ivanova N."/>
            <person name="Pagani I."/>
            <person name="Pati A."/>
            <person name="Goodwin L."/>
            <person name="Nordberg H.P."/>
            <person name="Cantor M.N."/>
            <person name="Hua S.X."/>
            <person name="Woyke T."/>
            <person name="Kerfeld C.A."/>
        </authorList>
    </citation>
    <scope>NUCLEOTIDE SEQUENCE [LARGE SCALE GENOMIC DNA]</scope>
    <source>
        <strain evidence="8 9">PCC 7113</strain>
    </source>
</reference>
<dbReference type="GO" id="GO:0045454">
    <property type="term" value="P:cell redox homeostasis"/>
    <property type="evidence" value="ECO:0007669"/>
    <property type="project" value="TreeGrafter"/>
</dbReference>
<evidence type="ECO:0000256" key="2">
    <source>
        <dbReference type="ARBA" id="ARBA00022475"/>
    </source>
</evidence>
<dbReference type="Pfam" id="PF11412">
    <property type="entry name" value="DsbD_N"/>
    <property type="match status" value="1"/>
</dbReference>
<feature type="transmembrane region" description="Helical" evidence="6">
    <location>
        <begin position="522"/>
        <end position="540"/>
    </location>
</feature>
<dbReference type="InterPro" id="IPR013766">
    <property type="entry name" value="Thioredoxin_domain"/>
</dbReference>
<feature type="transmembrane region" description="Helical" evidence="6">
    <location>
        <begin position="404"/>
        <end position="427"/>
    </location>
</feature>
<dbReference type="Gene3D" id="3.40.30.10">
    <property type="entry name" value="Glutaredoxin"/>
    <property type="match status" value="1"/>
</dbReference>
<dbReference type="EMBL" id="CP003630">
    <property type="protein sequence ID" value="AFZ21963.1"/>
    <property type="molecule type" value="Genomic_DNA"/>
</dbReference>
<dbReference type="InterPro" id="IPR028250">
    <property type="entry name" value="DsbDN"/>
</dbReference>
<dbReference type="Pfam" id="PF13899">
    <property type="entry name" value="Thioredoxin_7"/>
    <property type="match status" value="1"/>
</dbReference>
<dbReference type="PANTHER" id="PTHR32234:SF3">
    <property type="entry name" value="SUPPRESSION OF COPPER SENSITIVITY PROTEIN"/>
    <property type="match status" value="1"/>
</dbReference>
<name>K9WP43_9CYAN</name>
<dbReference type="SUPFAM" id="SSF52833">
    <property type="entry name" value="Thioredoxin-like"/>
    <property type="match status" value="1"/>
</dbReference>
<evidence type="ECO:0000256" key="3">
    <source>
        <dbReference type="ARBA" id="ARBA00022692"/>
    </source>
</evidence>
<sequence length="735" mass="79338">MQDSNLVILSNKQEYSHGNHILSRFLIWLFAGILACGIFGGLPKPVWAKPFKSARTEVQLISEVKTIQPSTPFWVGLQFKSSPGWHTYWRNPGDSGAPTRMEWTLPNGFKVGELVYPYPQRMPIGPLMNFGYKGENLLLTELTPPVNLPTQQPVTLQAKASWLVCEVECVPEEATFELTLPVTPDAPTVDATWADAFAKTRQALPQPSPWNVSFQAEQNNLVLRVNAPALKAGQIEQVSFFPYQDGVISNAAEQTVAFDDKGLTLRVAQGNQAAPDKVEGVLVVREKLDSQTTTQAFVIAAQPAETSAATSPANAQSTVNLWNTLLLALIGGIVLNLMPCVFPVLSLKALGIAQKAQQSTQQARMHGLAFTAGVLASFAAVVGVLLVLRGLGQQIGWGFQLQSPAFVLVMAYVLFAVGLNLSGVFVVGASIMGLGQGLASKSGYVGEFFTGVLATVMATPCTAPFMATAVSAALTQPAPVAIAIFLTLGLGLALPYLVISFTPAVRRYLPKPGAWMETFQQLLAFPIYGAVAWLLWVLTLQTGTDGLSVALAGLLAIAFAAWLYHKTQTSRQFWRRICWVGSISTLVLALTLTPLVENSPAPNSQVTNSGTTNPSQSGLAWQPYTTEQLERLRQSNQPVFVNFSAAWCVTCLMNERVALNQPEVISAFQQKGVALVKADWTNRDTVITEALSQFGRSGVPLYVLYPRGLDQGEPVILPQVLAPATLQDALKQVSS</sequence>
<dbReference type="InterPro" id="IPR003834">
    <property type="entry name" value="Cyt_c_assmbl_TM_dom"/>
</dbReference>
<feature type="transmembrane region" description="Helical" evidence="6">
    <location>
        <begin position="546"/>
        <end position="565"/>
    </location>
</feature>
<evidence type="ECO:0000259" key="7">
    <source>
        <dbReference type="PROSITE" id="PS51352"/>
    </source>
</evidence>
<dbReference type="KEGG" id="mic:Mic7113_6376"/>
<dbReference type="AlphaFoldDB" id="K9WP43"/>
<dbReference type="eggNOG" id="COG4232">
    <property type="taxonomic scope" value="Bacteria"/>
</dbReference>
<keyword evidence="5 6" id="KW-0472">Membrane</keyword>
<dbReference type="PATRIC" id="fig|1173027.3.peg.7053"/>
<keyword evidence="2" id="KW-1003">Cell membrane</keyword>
<evidence type="ECO:0000256" key="5">
    <source>
        <dbReference type="ARBA" id="ARBA00023136"/>
    </source>
</evidence>
<feature type="transmembrane region" description="Helical" evidence="6">
    <location>
        <begin position="448"/>
        <end position="474"/>
    </location>
</feature>
<evidence type="ECO:0000256" key="6">
    <source>
        <dbReference type="SAM" id="Phobius"/>
    </source>
</evidence>
<evidence type="ECO:0000313" key="8">
    <source>
        <dbReference type="EMBL" id="AFZ21963.1"/>
    </source>
</evidence>
<dbReference type="Pfam" id="PF02683">
    <property type="entry name" value="DsbD_TM"/>
    <property type="match status" value="1"/>
</dbReference>
<feature type="transmembrane region" description="Helical" evidence="6">
    <location>
        <begin position="577"/>
        <end position="596"/>
    </location>
</feature>
<dbReference type="GO" id="GO:0017004">
    <property type="term" value="P:cytochrome complex assembly"/>
    <property type="evidence" value="ECO:0007669"/>
    <property type="project" value="InterPro"/>
</dbReference>
<dbReference type="InterPro" id="IPR036249">
    <property type="entry name" value="Thioredoxin-like_sf"/>
</dbReference>
<evidence type="ECO:0000256" key="4">
    <source>
        <dbReference type="ARBA" id="ARBA00022989"/>
    </source>
</evidence>